<gene>
    <name evidence="1" type="ORF">SM124_19625</name>
</gene>
<evidence type="ECO:0000313" key="1">
    <source>
        <dbReference type="EMBL" id="MDZ5473934.1"/>
    </source>
</evidence>
<sequence length="139" mass="15785">MKVYATVKSLGRRKPQFVKKEIILASVPYTLREFLTALVTINVEKFNETGVDEPIFPYLTSDEIESSSQTGKIGFGVKDNDRKVNVKQAVSTSLIAFQDGLYKVFINEKEQEDLEDEIQLIDGAEIVFIKMTMLAGRMW</sequence>
<reference evidence="1 2" key="1">
    <citation type="submission" date="2023-11" db="EMBL/GenBank/DDBJ databases">
        <title>Bacillus jintuensis, isolated from a mudflat on the Beibu Gulf coast.</title>
        <authorList>
            <person name="Li M."/>
        </authorList>
    </citation>
    <scope>NUCLEOTIDE SEQUENCE [LARGE SCALE GENOMIC DNA]</scope>
    <source>
        <strain evidence="1 2">31A1R</strain>
    </source>
</reference>
<accession>A0ABU5J3E8</accession>
<proteinExistence type="predicted"/>
<dbReference type="RefSeq" id="WP_322448226.1">
    <property type="nucleotide sequence ID" value="NZ_JAXOFX010000017.1"/>
</dbReference>
<dbReference type="Proteomes" id="UP001290455">
    <property type="component" value="Unassembled WGS sequence"/>
</dbReference>
<keyword evidence="2" id="KW-1185">Reference proteome</keyword>
<protein>
    <submittedName>
        <fullName evidence="1">Uncharacterized protein</fullName>
    </submittedName>
</protein>
<evidence type="ECO:0000313" key="2">
    <source>
        <dbReference type="Proteomes" id="UP001290455"/>
    </source>
</evidence>
<comment type="caution">
    <text evidence="1">The sequence shown here is derived from an EMBL/GenBank/DDBJ whole genome shotgun (WGS) entry which is preliminary data.</text>
</comment>
<organism evidence="1 2">
    <name type="scientific">Robertmurraya mangrovi</name>
    <dbReference type="NCBI Taxonomy" id="3098077"/>
    <lineage>
        <taxon>Bacteria</taxon>
        <taxon>Bacillati</taxon>
        <taxon>Bacillota</taxon>
        <taxon>Bacilli</taxon>
        <taxon>Bacillales</taxon>
        <taxon>Bacillaceae</taxon>
        <taxon>Robertmurraya</taxon>
    </lineage>
</organism>
<name>A0ABU5J3E8_9BACI</name>
<dbReference type="EMBL" id="JAXOFX010000017">
    <property type="protein sequence ID" value="MDZ5473934.1"/>
    <property type="molecule type" value="Genomic_DNA"/>
</dbReference>